<keyword evidence="3" id="KW-0645">Protease</keyword>
<reference evidence="8" key="1">
    <citation type="journal article" date="2015" name="BMC Genomics">
        <title>Genomic and transcriptomic analysis of the endophytic fungus Pestalotiopsis fici reveals its lifestyle and high potential for synthesis of natural products.</title>
        <authorList>
            <person name="Wang X."/>
            <person name="Zhang X."/>
            <person name="Liu L."/>
            <person name="Xiang M."/>
            <person name="Wang W."/>
            <person name="Sun X."/>
            <person name="Che Y."/>
            <person name="Guo L."/>
            <person name="Liu G."/>
            <person name="Guo L."/>
            <person name="Wang C."/>
            <person name="Yin W.B."/>
            <person name="Stadler M."/>
            <person name="Zhang X."/>
            <person name="Liu X."/>
        </authorList>
    </citation>
    <scope>NUCLEOTIDE SEQUENCE [LARGE SCALE GENOMIC DNA]</scope>
    <source>
        <strain evidence="8">W106-1 / CGMCC3.15140</strain>
    </source>
</reference>
<dbReference type="Gene3D" id="3.40.50.1820">
    <property type="entry name" value="alpha/beta hydrolase"/>
    <property type="match status" value="1"/>
</dbReference>
<evidence type="ECO:0000313" key="8">
    <source>
        <dbReference type="Proteomes" id="UP000030651"/>
    </source>
</evidence>
<evidence type="ECO:0008006" key="9">
    <source>
        <dbReference type="Google" id="ProtNLM"/>
    </source>
</evidence>
<dbReference type="AlphaFoldDB" id="W3XHQ5"/>
<evidence type="ECO:0000256" key="2">
    <source>
        <dbReference type="ARBA" id="ARBA00022645"/>
    </source>
</evidence>
<evidence type="ECO:0000313" key="7">
    <source>
        <dbReference type="EMBL" id="ETS85613.1"/>
    </source>
</evidence>
<dbReference type="InterPro" id="IPR029058">
    <property type="entry name" value="AB_hydrolase_fold"/>
</dbReference>
<protein>
    <recommendedName>
        <fullName evidence="9">Carboxypeptidase Y</fullName>
    </recommendedName>
</protein>
<dbReference type="Pfam" id="PF00450">
    <property type="entry name" value="Peptidase_S10"/>
    <property type="match status" value="1"/>
</dbReference>
<dbReference type="PRINTS" id="PR00724">
    <property type="entry name" value="CRBOXYPTASEC"/>
</dbReference>
<dbReference type="HOGENOM" id="CLU_008523_10_4_1"/>
<evidence type="ECO:0000256" key="3">
    <source>
        <dbReference type="ARBA" id="ARBA00022670"/>
    </source>
</evidence>
<evidence type="ECO:0000256" key="5">
    <source>
        <dbReference type="ARBA" id="ARBA00023180"/>
    </source>
</evidence>
<accession>W3XHQ5</accession>
<keyword evidence="5" id="KW-0325">Glycoprotein</keyword>
<dbReference type="OrthoDB" id="443318at2759"/>
<feature type="chain" id="PRO_5004834682" description="Carboxypeptidase Y" evidence="6">
    <location>
        <begin position="21"/>
        <end position="477"/>
    </location>
</feature>
<keyword evidence="2" id="KW-0121">Carboxypeptidase</keyword>
<dbReference type="eggNOG" id="KOG1282">
    <property type="taxonomic scope" value="Eukaryota"/>
</dbReference>
<proteinExistence type="inferred from homology"/>
<dbReference type="EMBL" id="KI912110">
    <property type="protein sequence ID" value="ETS85613.1"/>
    <property type="molecule type" value="Genomic_DNA"/>
</dbReference>
<dbReference type="RefSeq" id="XP_007830410.1">
    <property type="nucleotide sequence ID" value="XM_007832219.1"/>
</dbReference>
<dbReference type="InterPro" id="IPR001563">
    <property type="entry name" value="Peptidase_S10"/>
</dbReference>
<dbReference type="Gene3D" id="1.10.287.410">
    <property type="match status" value="1"/>
</dbReference>
<sequence length="477" mass="53212">MALHNAILVVLFGWLSIVRAIPEWPAQWRLAADDTPLRGSRPRSTKIRQTEDICQAGSPQWSGTVPVGENRDMFFWYFESRSEPQKAPLVIWLNGGPGASSLLGAFHEIGPCSVSDDGKSTTKNHNSWTNFANMLFIDQPIGAGYSETADPVLWSEDLNEGAIDFDKFLDGFFNDLFPELKQRPLHFAGESFGGQYLPVYASMARRRFASLILVNALVDFSDSTLGYFHHFCSESKADGPMSTRSFNETACLALAAGYSTCEKYGSLCGLTYDVELCQTAFDKCLPMMEAIYTQVFSGDLDPYDDRRKCQEPPICANMGMEQVQTYLNSTKVKQAVGLPEDFHFRPVNFDLNAHWAQRGQDFVPSTRQLVHLLDSKQTPILVMNGNNDVVVNTEGIIRTYDNLQWSNHALFRAKKYTPWYFEDDDGSTTLGGMKKTVGNLTVLTVDNAGHMSPQAQPIGVADVVAAWLRNSGSRERL</sequence>
<evidence type="ECO:0000256" key="1">
    <source>
        <dbReference type="ARBA" id="ARBA00009431"/>
    </source>
</evidence>
<evidence type="ECO:0000256" key="4">
    <source>
        <dbReference type="ARBA" id="ARBA00022801"/>
    </source>
</evidence>
<dbReference type="PANTHER" id="PTHR11802">
    <property type="entry name" value="SERINE PROTEASE FAMILY S10 SERINE CARBOXYPEPTIDASE"/>
    <property type="match status" value="1"/>
</dbReference>
<keyword evidence="6" id="KW-0732">Signal</keyword>
<dbReference type="OMA" id="PPICANM"/>
<comment type="similarity">
    <text evidence="1">Belongs to the peptidase S10 family.</text>
</comment>
<dbReference type="SUPFAM" id="SSF53474">
    <property type="entry name" value="alpha/beta-Hydrolases"/>
    <property type="match status" value="1"/>
</dbReference>
<dbReference type="PANTHER" id="PTHR11802:SF432">
    <property type="entry name" value="Y, PUTATIVE-RELATED"/>
    <property type="match status" value="1"/>
</dbReference>
<feature type="signal peptide" evidence="6">
    <location>
        <begin position="1"/>
        <end position="20"/>
    </location>
</feature>
<dbReference type="InParanoid" id="W3XHQ5"/>
<evidence type="ECO:0000256" key="6">
    <source>
        <dbReference type="SAM" id="SignalP"/>
    </source>
</evidence>
<dbReference type="GO" id="GO:0006508">
    <property type="term" value="P:proteolysis"/>
    <property type="evidence" value="ECO:0007669"/>
    <property type="project" value="UniProtKB-KW"/>
</dbReference>
<organism evidence="7 8">
    <name type="scientific">Pestalotiopsis fici (strain W106-1 / CGMCC3.15140)</name>
    <dbReference type="NCBI Taxonomy" id="1229662"/>
    <lineage>
        <taxon>Eukaryota</taxon>
        <taxon>Fungi</taxon>
        <taxon>Dikarya</taxon>
        <taxon>Ascomycota</taxon>
        <taxon>Pezizomycotina</taxon>
        <taxon>Sordariomycetes</taxon>
        <taxon>Xylariomycetidae</taxon>
        <taxon>Amphisphaeriales</taxon>
        <taxon>Sporocadaceae</taxon>
        <taxon>Pestalotiopsis</taxon>
    </lineage>
</organism>
<keyword evidence="8" id="KW-1185">Reference proteome</keyword>
<dbReference type="GeneID" id="19268651"/>
<gene>
    <name evidence="7" type="ORF">PFICI_03638</name>
</gene>
<dbReference type="KEGG" id="pfy:PFICI_03638"/>
<dbReference type="GO" id="GO:0004185">
    <property type="term" value="F:serine-type carboxypeptidase activity"/>
    <property type="evidence" value="ECO:0007669"/>
    <property type="project" value="InterPro"/>
</dbReference>
<dbReference type="Proteomes" id="UP000030651">
    <property type="component" value="Unassembled WGS sequence"/>
</dbReference>
<keyword evidence="4" id="KW-0378">Hydrolase</keyword>
<name>W3XHQ5_PESFW</name>
<dbReference type="GO" id="GO:0000324">
    <property type="term" value="C:fungal-type vacuole"/>
    <property type="evidence" value="ECO:0007669"/>
    <property type="project" value="TreeGrafter"/>
</dbReference>